<dbReference type="InterPro" id="IPR016722">
    <property type="entry name" value="DNA_pol_alpha_bsu"/>
</dbReference>
<evidence type="ECO:0000256" key="2">
    <source>
        <dbReference type="ARBA" id="ARBA00007299"/>
    </source>
</evidence>
<dbReference type="Pfam" id="PF22062">
    <property type="entry name" value="OB_DPOA2"/>
    <property type="match status" value="1"/>
</dbReference>
<dbReference type="Pfam" id="PF04042">
    <property type="entry name" value="DNA_pol_E_B"/>
    <property type="match status" value="1"/>
</dbReference>
<dbReference type="Gene3D" id="1.10.8.530">
    <property type="entry name" value="DNA polymerase alpha-primase, subunit B, N-terminal domain"/>
    <property type="match status" value="1"/>
</dbReference>
<evidence type="ECO:0000256" key="1">
    <source>
        <dbReference type="ARBA" id="ARBA00004123"/>
    </source>
</evidence>
<evidence type="ECO:0000259" key="7">
    <source>
        <dbReference type="Pfam" id="PF04042"/>
    </source>
</evidence>
<keyword evidence="4 6" id="KW-0235">DNA replication</keyword>
<name>A0ABQ7UT36_SOLTU</name>
<comment type="similarity">
    <text evidence="2 6">Belongs to the DNA polymerase alpha subunit B family.</text>
</comment>
<evidence type="ECO:0000256" key="3">
    <source>
        <dbReference type="ARBA" id="ARBA00018596"/>
    </source>
</evidence>
<dbReference type="Proteomes" id="UP000826656">
    <property type="component" value="Unassembled WGS sequence"/>
</dbReference>
<dbReference type="InterPro" id="IPR054300">
    <property type="entry name" value="OB_DPOA2"/>
</dbReference>
<gene>
    <name evidence="10" type="ORF">KY290_024581</name>
</gene>
<dbReference type="PANTHER" id="PTHR23061:SF12">
    <property type="entry name" value="DNA POLYMERASE ALPHA SUBUNIT B"/>
    <property type="match status" value="1"/>
</dbReference>
<evidence type="ECO:0000313" key="10">
    <source>
        <dbReference type="EMBL" id="KAH0754311.1"/>
    </source>
</evidence>
<dbReference type="Pfam" id="PF08418">
    <property type="entry name" value="Pol_alpha_B_N"/>
    <property type="match status" value="1"/>
</dbReference>
<keyword evidence="5 6" id="KW-0539">Nucleus</keyword>
<dbReference type="InterPro" id="IPR013627">
    <property type="entry name" value="Pol_alpha_B_N"/>
</dbReference>
<dbReference type="InterPro" id="IPR007185">
    <property type="entry name" value="DNA_pol_a/d/e_bsu"/>
</dbReference>
<reference evidence="10 11" key="1">
    <citation type="journal article" date="2021" name="bioRxiv">
        <title>Chromosome-scale and haplotype-resolved genome assembly of a tetraploid potato cultivar.</title>
        <authorList>
            <person name="Sun H."/>
            <person name="Jiao W.-B."/>
            <person name="Krause K."/>
            <person name="Campoy J.A."/>
            <person name="Goel M."/>
            <person name="Folz-Donahue K."/>
            <person name="Kukat C."/>
            <person name="Huettel B."/>
            <person name="Schneeberger K."/>
        </authorList>
    </citation>
    <scope>NUCLEOTIDE SEQUENCE [LARGE SCALE GENOMIC DNA]</scope>
    <source>
        <strain evidence="10">SolTubOtavaFocal</strain>
        <tissue evidence="10">Leaves</tissue>
    </source>
</reference>
<evidence type="ECO:0000259" key="8">
    <source>
        <dbReference type="Pfam" id="PF08418"/>
    </source>
</evidence>
<comment type="function">
    <text evidence="6">Accessory subunit of the DNA polymerase alpha complex (also known as the alpha DNA polymerase-primase complex) which plays an essential role in the initiation of DNA synthesis.</text>
</comment>
<protein>
    <recommendedName>
        <fullName evidence="3 6">DNA polymerase alpha subunit B</fullName>
    </recommendedName>
</protein>
<keyword evidence="11" id="KW-1185">Reference proteome</keyword>
<dbReference type="Gene3D" id="3.60.21.60">
    <property type="match status" value="2"/>
</dbReference>
<dbReference type="InterPro" id="IPR043034">
    <property type="entry name" value="DNA_pol_alpha_B_N_sf"/>
</dbReference>
<evidence type="ECO:0000259" key="9">
    <source>
        <dbReference type="Pfam" id="PF22062"/>
    </source>
</evidence>
<feature type="domain" description="DNA polymerase alpha subunit B N-terminal" evidence="8">
    <location>
        <begin position="3"/>
        <end position="57"/>
    </location>
</feature>
<organism evidence="10 11">
    <name type="scientific">Solanum tuberosum</name>
    <name type="common">Potato</name>
    <dbReference type="NCBI Taxonomy" id="4113"/>
    <lineage>
        <taxon>Eukaryota</taxon>
        <taxon>Viridiplantae</taxon>
        <taxon>Streptophyta</taxon>
        <taxon>Embryophyta</taxon>
        <taxon>Tracheophyta</taxon>
        <taxon>Spermatophyta</taxon>
        <taxon>Magnoliopsida</taxon>
        <taxon>eudicotyledons</taxon>
        <taxon>Gunneridae</taxon>
        <taxon>Pentapetalae</taxon>
        <taxon>asterids</taxon>
        <taxon>lamiids</taxon>
        <taxon>Solanales</taxon>
        <taxon>Solanaceae</taxon>
        <taxon>Solanoideae</taxon>
        <taxon>Solaneae</taxon>
        <taxon>Solanum</taxon>
    </lineage>
</organism>
<dbReference type="PIRSF" id="PIRSF018300">
    <property type="entry name" value="DNA_pol_alph_2"/>
    <property type="match status" value="1"/>
</dbReference>
<dbReference type="EMBL" id="JAIVGD010000018">
    <property type="protein sequence ID" value="KAH0754311.1"/>
    <property type="molecule type" value="Genomic_DNA"/>
</dbReference>
<accession>A0ABQ7UT36</accession>
<feature type="domain" description="DNA polymerase alpha/delta/epsilon subunit B" evidence="7">
    <location>
        <begin position="357"/>
        <end position="565"/>
    </location>
</feature>
<dbReference type="PANTHER" id="PTHR23061">
    <property type="entry name" value="DNA POLYMERASE 2 ALPHA 70 KDA SUBUNIT"/>
    <property type="match status" value="1"/>
</dbReference>
<evidence type="ECO:0000256" key="4">
    <source>
        <dbReference type="ARBA" id="ARBA00022705"/>
    </source>
</evidence>
<evidence type="ECO:0000256" key="6">
    <source>
        <dbReference type="PIRNR" id="PIRNR018300"/>
    </source>
</evidence>
<comment type="subcellular location">
    <subcellularLocation>
        <location evidence="1 6">Nucleus</location>
    </subcellularLocation>
</comment>
<evidence type="ECO:0000256" key="5">
    <source>
        <dbReference type="ARBA" id="ARBA00023242"/>
    </source>
</evidence>
<evidence type="ECO:0000313" key="11">
    <source>
        <dbReference type="Proteomes" id="UP000826656"/>
    </source>
</evidence>
<feature type="domain" description="DNA polymerase alpha subunit B OB" evidence="9">
    <location>
        <begin position="217"/>
        <end position="317"/>
    </location>
</feature>
<proteinExistence type="inferred from homology"/>
<comment type="caution">
    <text evidence="10">The sequence shown here is derived from an EMBL/GenBank/DDBJ whole genome shotgun (WGS) entry which is preliminary data.</text>
</comment>
<sequence>MEEEIKAEFLKNGFSLDDEAEILNKCLTFCIQYSLSPSDLVSSWDVYSLNRGLQLTVQSSHMGAFLQQLQNERREDIVKKEPGLHFYSSDISMMLNDEYENTKEIILGTPTDKRKTSQSETIVSARKTNGSISTSRKHLETITPFGQRKSKFVVQFTLNENANGESMKIENDEENLNDDIIKRVQPIKRCSLQIISSQPEPGCRFMYDRTENKFNFLESRIKDHTTALVASGLHEEPTDPTVASQRSVFAVGMICCEEEGRLKEKPILLQSSVEHSGGQRVRLDLQNLDHFSVFPGQVVGVEGHNPSGHCLIASKIVDRIPLSASSTENLPPTKKQAMDQYLQSTSAVVAMPELSLIIAAGPFTTVDNLFFEPLAELLSYAQRKQPQLIILLGPFIDSDHPEIKKGTVDRTFDEIFQDEILARLRDYVEYMGSAARVILVPSVRDASHDFVYPQPAFDIQSPDLEHQINSITNPGIFCANEVKVACCTVDVLKQLSAEEISRNPQGGSKQRMTTLANHILNQRSFYPLYPPAEGVPIDFSLAPEALQMSTAPDILILPSDLAHFVRVISLGERSEGEEVKCICVNPGRLSRGEGGGFFVELNYHGSCDSSSASVLLAKIVETHELSHSNDYEELGQTACHGYPKKKQVTSHAVAASIPSVISHLPLFPSFVNIKEVIVLSSRL</sequence>